<proteinExistence type="predicted"/>
<dbReference type="EMBL" id="KQ978957">
    <property type="protein sequence ID" value="KYN27250.1"/>
    <property type="molecule type" value="Genomic_DNA"/>
</dbReference>
<evidence type="ECO:0000313" key="1">
    <source>
        <dbReference type="EMBL" id="KYN27250.1"/>
    </source>
</evidence>
<dbReference type="Proteomes" id="UP000078492">
    <property type="component" value="Unassembled WGS sequence"/>
</dbReference>
<accession>A0A195EG64</accession>
<protein>
    <submittedName>
        <fullName evidence="1">Uncharacterized protein</fullName>
    </submittedName>
</protein>
<organism evidence="1 2">
    <name type="scientific">Trachymyrmex cornetzi</name>
    <dbReference type="NCBI Taxonomy" id="471704"/>
    <lineage>
        <taxon>Eukaryota</taxon>
        <taxon>Metazoa</taxon>
        <taxon>Ecdysozoa</taxon>
        <taxon>Arthropoda</taxon>
        <taxon>Hexapoda</taxon>
        <taxon>Insecta</taxon>
        <taxon>Pterygota</taxon>
        <taxon>Neoptera</taxon>
        <taxon>Endopterygota</taxon>
        <taxon>Hymenoptera</taxon>
        <taxon>Apocrita</taxon>
        <taxon>Aculeata</taxon>
        <taxon>Formicoidea</taxon>
        <taxon>Formicidae</taxon>
        <taxon>Myrmicinae</taxon>
        <taxon>Trachymyrmex</taxon>
    </lineage>
</organism>
<sequence length="128" mass="13551">KRSLGVLGRKGYSAKNIDDSSSAVMRGQRSLQKRCNAVTYHRGCCPIVDGLVQIIRAPTMADSLGKNKLSAACPNVASCVKGAPRCGGARFCAPAVTRVQYASSCARTSLQILAGIHRPIFIRSVCIA</sequence>
<feature type="non-terminal residue" evidence="1">
    <location>
        <position position="1"/>
    </location>
</feature>
<gene>
    <name evidence="1" type="ORF">ALC57_03594</name>
</gene>
<dbReference type="AlphaFoldDB" id="A0A195EG64"/>
<keyword evidence="2" id="KW-1185">Reference proteome</keyword>
<name>A0A195EG64_9HYME</name>
<evidence type="ECO:0000313" key="2">
    <source>
        <dbReference type="Proteomes" id="UP000078492"/>
    </source>
</evidence>
<reference evidence="1 2" key="1">
    <citation type="submission" date="2015-09" db="EMBL/GenBank/DDBJ databases">
        <title>Trachymyrmex cornetzi WGS genome.</title>
        <authorList>
            <person name="Nygaard S."/>
            <person name="Hu H."/>
            <person name="Boomsma J."/>
            <person name="Zhang G."/>
        </authorList>
    </citation>
    <scope>NUCLEOTIDE SEQUENCE [LARGE SCALE GENOMIC DNA]</scope>
    <source>
        <strain evidence="1">Tcor2-1</strain>
        <tissue evidence="1">Whole body</tissue>
    </source>
</reference>